<gene>
    <name evidence="1" type="ORF">BE221DRAFT_40838</name>
</gene>
<feature type="non-terminal residue" evidence="1">
    <location>
        <position position="1"/>
    </location>
</feature>
<dbReference type="EMBL" id="KZ155783">
    <property type="protein sequence ID" value="OUS46485.1"/>
    <property type="molecule type" value="Genomic_DNA"/>
</dbReference>
<dbReference type="Proteomes" id="UP000195557">
    <property type="component" value="Unassembled WGS sequence"/>
</dbReference>
<name>A0A1Y5IHQ0_OSTTA</name>
<accession>A0A1Y5IHQ0</accession>
<sequence>ALCARWTTTARFGEKARARALLERWARTIGAEAGIARERFEISSGYVGGKESTLEMSVRGFRGLGEVETFFARVPRGKHVEWGKAFATCVVDGSPEWVVLET</sequence>
<organism evidence="1">
    <name type="scientific">Ostreococcus tauri</name>
    <name type="common">Marine green alga</name>
    <dbReference type="NCBI Taxonomy" id="70448"/>
    <lineage>
        <taxon>Eukaryota</taxon>
        <taxon>Viridiplantae</taxon>
        <taxon>Chlorophyta</taxon>
        <taxon>Mamiellophyceae</taxon>
        <taxon>Mamiellales</taxon>
        <taxon>Bathycoccaceae</taxon>
        <taxon>Ostreococcus</taxon>
    </lineage>
</organism>
<evidence type="ECO:0000313" key="1">
    <source>
        <dbReference type="EMBL" id="OUS46485.1"/>
    </source>
</evidence>
<reference evidence="1" key="1">
    <citation type="submission" date="2017-04" db="EMBL/GenBank/DDBJ databases">
        <title>Population genomics of picophytoplankton unveils novel chromosome hypervariability.</title>
        <authorList>
            <consortium name="DOE Joint Genome Institute"/>
            <person name="Blanc-Mathieu R."/>
            <person name="Krasovec M."/>
            <person name="Hebrard M."/>
            <person name="Yau S."/>
            <person name="Desgranges E."/>
            <person name="Martin J."/>
            <person name="Schackwitz W."/>
            <person name="Kuo A."/>
            <person name="Salin G."/>
            <person name="Donnadieu C."/>
            <person name="Desdevises Y."/>
            <person name="Sanchez-Ferandin S."/>
            <person name="Moreau H."/>
            <person name="Rivals E."/>
            <person name="Grigoriev I.V."/>
            <person name="Grimsley N."/>
            <person name="Eyre-Walker A."/>
            <person name="Piganeau G."/>
        </authorList>
    </citation>
    <scope>NUCLEOTIDE SEQUENCE [LARGE SCALE GENOMIC DNA]</scope>
    <source>
        <strain evidence="1">RCC 1115</strain>
    </source>
</reference>
<dbReference type="AlphaFoldDB" id="A0A1Y5IHQ0"/>
<proteinExistence type="predicted"/>
<protein>
    <submittedName>
        <fullName evidence="1">Uncharacterized protein</fullName>
    </submittedName>
</protein>
<feature type="non-terminal residue" evidence="1">
    <location>
        <position position="102"/>
    </location>
</feature>